<dbReference type="SUPFAM" id="SSF100950">
    <property type="entry name" value="NagB/RpiA/CoA transferase-like"/>
    <property type="match status" value="2"/>
</dbReference>
<dbReference type="Gene3D" id="3.40.1080.10">
    <property type="entry name" value="Glutaconate Coenzyme A-transferase"/>
    <property type="match status" value="1"/>
</dbReference>
<comment type="caution">
    <text evidence="5">The sequence shown here is derived from an EMBL/GenBank/DDBJ whole genome shotgun (WGS) entry which is preliminary data.</text>
</comment>
<dbReference type="InterPro" id="IPR003702">
    <property type="entry name" value="ActCoA_hydro_N"/>
</dbReference>
<dbReference type="Pfam" id="PF13336">
    <property type="entry name" value="AcetylCoA_hyd_C"/>
    <property type="match status" value="1"/>
</dbReference>
<dbReference type="Gene3D" id="3.40.1080.20">
    <property type="entry name" value="Acetyl-CoA hydrolase/transferase C-terminal domain"/>
    <property type="match status" value="1"/>
</dbReference>
<dbReference type="EMBL" id="JBHSAW010000004">
    <property type="protein sequence ID" value="MFC4096147.1"/>
    <property type="molecule type" value="Genomic_DNA"/>
</dbReference>
<name>A0ABV8JPC6_9FLAO</name>
<evidence type="ECO:0000313" key="5">
    <source>
        <dbReference type="EMBL" id="MFC4096147.1"/>
    </source>
</evidence>
<dbReference type="InterPro" id="IPR046433">
    <property type="entry name" value="ActCoA_hydro"/>
</dbReference>
<dbReference type="InterPro" id="IPR038460">
    <property type="entry name" value="AcetylCoA_hyd_C_sf"/>
</dbReference>
<sequence>MKIVSKAEAVSCIKSGNRVFIQGAAMTPNALVDAMCDRYQELSDVEIVSIHTEGNAKYAHEPYHESFKMNSCFVGQNVRRVVNSTQGDYIPIFLSEIHLLFRQGILPIDVAIVQVSPPDKHGYCSLGVSVDVVLPAIETAKKVIAQINPSVPRTHGDGIIHIKNIDYAIEIDTPIHIHGVALVSPVEAKIGKHVAGLIEDGATLQMGIGSIPNAVLDNLGNHKHLGIHTEMFTDGILPLIEKGVVTGEKKKVKTGKVVTCFSVGSQKLYDFLDDNPLVHFKEAAYTNDTSIIRRNPKVTAINSAIEIDLTGQVCADTIGNRQYSGVGGQMDFIRGASLSKGGKPIFAMPSVTAKGISKITPYLKQGAGVTTTRAHVHYVVTEYGVAHLFGKNLKERAKALIQIAHPDHREALEKATFERFNN</sequence>
<keyword evidence="5" id="KW-0378">Hydrolase</keyword>
<evidence type="ECO:0000313" key="6">
    <source>
        <dbReference type="Proteomes" id="UP001595814"/>
    </source>
</evidence>
<dbReference type="InterPro" id="IPR037171">
    <property type="entry name" value="NagB/RpiA_transferase-like"/>
</dbReference>
<comment type="similarity">
    <text evidence="1">Belongs to the acetyl-CoA hydrolase/transferase family.</text>
</comment>
<dbReference type="Proteomes" id="UP001595814">
    <property type="component" value="Unassembled WGS sequence"/>
</dbReference>
<proteinExistence type="inferred from homology"/>
<feature type="domain" description="Acetyl-CoA hydrolase/transferase C-terminal" evidence="4">
    <location>
        <begin position="264"/>
        <end position="415"/>
    </location>
</feature>
<dbReference type="PANTHER" id="PTHR21432">
    <property type="entry name" value="ACETYL-COA HYDROLASE-RELATED"/>
    <property type="match status" value="1"/>
</dbReference>
<dbReference type="GO" id="GO:0016787">
    <property type="term" value="F:hydrolase activity"/>
    <property type="evidence" value="ECO:0007669"/>
    <property type="project" value="UniProtKB-KW"/>
</dbReference>
<evidence type="ECO:0000259" key="3">
    <source>
        <dbReference type="Pfam" id="PF02550"/>
    </source>
</evidence>
<organism evidence="5 6">
    <name type="scientific">Euzebyella saccharophila</name>
    <dbReference type="NCBI Taxonomy" id="679664"/>
    <lineage>
        <taxon>Bacteria</taxon>
        <taxon>Pseudomonadati</taxon>
        <taxon>Bacteroidota</taxon>
        <taxon>Flavobacteriia</taxon>
        <taxon>Flavobacteriales</taxon>
        <taxon>Flavobacteriaceae</taxon>
        <taxon>Euzebyella</taxon>
    </lineage>
</organism>
<dbReference type="RefSeq" id="WP_192460244.1">
    <property type="nucleotide sequence ID" value="NZ_JACYFJ010000001.1"/>
</dbReference>
<evidence type="ECO:0000256" key="1">
    <source>
        <dbReference type="ARBA" id="ARBA00009632"/>
    </source>
</evidence>
<dbReference type="Pfam" id="PF02550">
    <property type="entry name" value="AcetylCoA_hydro"/>
    <property type="match status" value="1"/>
</dbReference>
<dbReference type="Gene3D" id="3.30.750.70">
    <property type="entry name" value="4-hydroxybutyrate coenzyme like domains"/>
    <property type="match status" value="1"/>
</dbReference>
<keyword evidence="6" id="KW-1185">Reference proteome</keyword>
<evidence type="ECO:0000256" key="2">
    <source>
        <dbReference type="ARBA" id="ARBA00022679"/>
    </source>
</evidence>
<accession>A0ABV8JPC6</accession>
<dbReference type="InterPro" id="IPR026888">
    <property type="entry name" value="AcetylCoA_hyd_C"/>
</dbReference>
<reference evidence="6" key="1">
    <citation type="journal article" date="2019" name="Int. J. Syst. Evol. Microbiol.">
        <title>The Global Catalogue of Microorganisms (GCM) 10K type strain sequencing project: providing services to taxonomists for standard genome sequencing and annotation.</title>
        <authorList>
            <consortium name="The Broad Institute Genomics Platform"/>
            <consortium name="The Broad Institute Genome Sequencing Center for Infectious Disease"/>
            <person name="Wu L."/>
            <person name="Ma J."/>
        </authorList>
    </citation>
    <scope>NUCLEOTIDE SEQUENCE [LARGE SCALE GENOMIC DNA]</scope>
    <source>
        <strain evidence="6">CECT 7477</strain>
    </source>
</reference>
<protein>
    <submittedName>
        <fullName evidence="5">Acetyl-CoA hydrolase/transferase family protein</fullName>
    </submittedName>
</protein>
<evidence type="ECO:0000259" key="4">
    <source>
        <dbReference type="Pfam" id="PF13336"/>
    </source>
</evidence>
<feature type="domain" description="Acetyl-CoA hydrolase/transferase N-terminal" evidence="3">
    <location>
        <begin position="7"/>
        <end position="172"/>
    </location>
</feature>
<gene>
    <name evidence="5" type="ORF">ACFOUT_09685</name>
</gene>
<dbReference type="PANTHER" id="PTHR21432:SF20">
    <property type="entry name" value="ACETYL-COA HYDROLASE"/>
    <property type="match status" value="1"/>
</dbReference>
<keyword evidence="2" id="KW-0808">Transferase</keyword>